<comment type="subcellular location">
    <subcellularLocation>
        <location evidence="1">Cell membrane</location>
        <topology evidence="1">Multi-pass membrane protein</topology>
    </subcellularLocation>
</comment>
<feature type="transmembrane region" description="Helical" evidence="6">
    <location>
        <begin position="187"/>
        <end position="207"/>
    </location>
</feature>
<dbReference type="SUPFAM" id="SSF103473">
    <property type="entry name" value="MFS general substrate transporter"/>
    <property type="match status" value="1"/>
</dbReference>
<evidence type="ECO:0000256" key="4">
    <source>
        <dbReference type="ARBA" id="ARBA00022989"/>
    </source>
</evidence>
<dbReference type="Proteomes" id="UP000001203">
    <property type="component" value="Chromosome circular"/>
</dbReference>
<evidence type="ECO:0000256" key="6">
    <source>
        <dbReference type="SAM" id="Phobius"/>
    </source>
</evidence>
<dbReference type="PANTHER" id="PTHR19432">
    <property type="entry name" value="SUGAR TRANSPORTER"/>
    <property type="match status" value="1"/>
</dbReference>
<keyword evidence="2" id="KW-0813">Transport</keyword>
<evidence type="ECO:0000256" key="1">
    <source>
        <dbReference type="ARBA" id="ARBA00004651"/>
    </source>
</evidence>
<name>B1WX43_CROS5</name>
<dbReference type="EMBL" id="CP000806">
    <property type="protein sequence ID" value="ACB54109.1"/>
    <property type="molecule type" value="Genomic_DNA"/>
</dbReference>
<feature type="transmembrane region" description="Helical" evidence="6">
    <location>
        <begin position="250"/>
        <end position="273"/>
    </location>
</feature>
<evidence type="ECO:0000313" key="9">
    <source>
        <dbReference type="Proteomes" id="UP000001203"/>
    </source>
</evidence>
<protein>
    <submittedName>
        <fullName evidence="8">Major facilitator superfamily protein</fullName>
    </submittedName>
</protein>
<dbReference type="AlphaFoldDB" id="B1WX43"/>
<dbReference type="eggNOG" id="COG2211">
    <property type="taxonomic scope" value="Bacteria"/>
</dbReference>
<dbReference type="InterPro" id="IPR036259">
    <property type="entry name" value="MFS_trans_sf"/>
</dbReference>
<dbReference type="InterPro" id="IPR020846">
    <property type="entry name" value="MFS_dom"/>
</dbReference>
<dbReference type="InterPro" id="IPR011701">
    <property type="entry name" value="MFS"/>
</dbReference>
<keyword evidence="9" id="KW-1185">Reference proteome</keyword>
<keyword evidence="4 6" id="KW-1133">Transmembrane helix</keyword>
<evidence type="ECO:0000259" key="7">
    <source>
        <dbReference type="PROSITE" id="PS50850"/>
    </source>
</evidence>
<keyword evidence="3 6" id="KW-0812">Transmembrane</keyword>
<keyword evidence="5 6" id="KW-0472">Membrane</keyword>
<dbReference type="PROSITE" id="PS50850">
    <property type="entry name" value="MFS"/>
    <property type="match status" value="1"/>
</dbReference>
<evidence type="ECO:0000313" key="8">
    <source>
        <dbReference type="EMBL" id="ACB54109.1"/>
    </source>
</evidence>
<feature type="transmembrane region" description="Helical" evidence="6">
    <location>
        <begin position="414"/>
        <end position="434"/>
    </location>
</feature>
<proteinExistence type="predicted"/>
<feature type="transmembrane region" description="Helical" evidence="6">
    <location>
        <begin position="86"/>
        <end position="102"/>
    </location>
</feature>
<dbReference type="Pfam" id="PF07690">
    <property type="entry name" value="MFS_1"/>
    <property type="match status" value="1"/>
</dbReference>
<dbReference type="KEGG" id="cyt:cce_4761"/>
<feature type="transmembrane region" description="Helical" evidence="6">
    <location>
        <begin position="348"/>
        <end position="369"/>
    </location>
</feature>
<accession>B1WX43</accession>
<dbReference type="Gene3D" id="1.20.1250.20">
    <property type="entry name" value="MFS general substrate transporter like domains"/>
    <property type="match status" value="1"/>
</dbReference>
<feature type="transmembrane region" description="Helical" evidence="6">
    <location>
        <begin position="324"/>
        <end position="342"/>
    </location>
</feature>
<evidence type="ECO:0000256" key="5">
    <source>
        <dbReference type="ARBA" id="ARBA00023136"/>
    </source>
</evidence>
<evidence type="ECO:0000256" key="3">
    <source>
        <dbReference type="ARBA" id="ARBA00022692"/>
    </source>
</evidence>
<dbReference type="PANTHER" id="PTHR19432:SF35">
    <property type="entry name" value="SOLUTE CARRIER FAMILY 45 MEMBER 3 ISOFORM X1"/>
    <property type="match status" value="1"/>
</dbReference>
<feature type="transmembrane region" description="Helical" evidence="6">
    <location>
        <begin position="54"/>
        <end position="74"/>
    </location>
</feature>
<dbReference type="GO" id="GO:0005886">
    <property type="term" value="C:plasma membrane"/>
    <property type="evidence" value="ECO:0007669"/>
    <property type="project" value="UniProtKB-SubCell"/>
</dbReference>
<sequence>MMTTEKKPNRTRNFFELWNMSFGFFGIQYGWALQMANTSAIYEYLGANPEQIPLLWLAAPVSGLIAQPIIGYMSDRTWGPLGRRRPYFLVGAILSSIALVLMPNSSTLWMAAGLLWILDTSVNISMEPFRAFIADLLPEKQHTQGFSMQTFFIGFGAVVASVSPWILTHVFGLSNTTNAAEGVPFTVKVSFYIGAAVFLFTVLWTVFTTEEKPPQNLKAMQQANESKDAGDKLGEILNLIKATPKTMKQLAVVQFFTWLGVFCMFLYFPPAVAHNIFGAVEENSALYTEGIEWAGICIAVYNGVCFLFSWILPNLTARLGRKMTHSLCLICGGVGLISLLWVNRPIYALFSMVGFGIAWSSTLVIPYSMLSHIIPEKNMGLYMGLFNAFIVIPQIIAALGLGSIMDYFLNNNRLLVVVLGGVSILLAAICIHWVDDIETASTNNQALEVQPTV</sequence>
<reference evidence="8 9" key="1">
    <citation type="journal article" date="2008" name="Proc. Natl. Acad. Sci. U.S.A.">
        <title>The genome of Cyanothece 51142, a unicellular diazotrophic cyanobacterium important in the marine nitrogen cycle.</title>
        <authorList>
            <person name="Welsh E.A."/>
            <person name="Liberton M."/>
            <person name="Stoeckel J."/>
            <person name="Loh T."/>
            <person name="Elvitigala T."/>
            <person name="Wang C."/>
            <person name="Wollam A."/>
            <person name="Fulton R.S."/>
            <person name="Clifton S.W."/>
            <person name="Jacobs J.M."/>
            <person name="Aurora R."/>
            <person name="Ghosh B.K."/>
            <person name="Sherman L.A."/>
            <person name="Smith R.D."/>
            <person name="Wilson R.K."/>
            <person name="Pakrasi H.B."/>
        </authorList>
    </citation>
    <scope>NUCLEOTIDE SEQUENCE [LARGE SCALE GENOMIC DNA]</scope>
    <source>
        <strain evidence="9">ATCC 51142 / BH68</strain>
    </source>
</reference>
<feature type="transmembrane region" description="Helical" evidence="6">
    <location>
        <begin position="381"/>
        <end position="402"/>
    </location>
</feature>
<dbReference type="GO" id="GO:0022857">
    <property type="term" value="F:transmembrane transporter activity"/>
    <property type="evidence" value="ECO:0007669"/>
    <property type="project" value="InterPro"/>
</dbReference>
<feature type="domain" description="Major facilitator superfamily (MFS) profile" evidence="7">
    <location>
        <begin position="16"/>
        <end position="438"/>
    </location>
</feature>
<dbReference type="HOGENOM" id="CLU_030246_1_0_3"/>
<feature type="transmembrane region" description="Helical" evidence="6">
    <location>
        <begin position="21"/>
        <end position="42"/>
    </location>
</feature>
<gene>
    <name evidence="8" type="ordered locus">cce_4761</name>
</gene>
<organism evidence="8 9">
    <name type="scientific">Crocosphaera subtropica (strain ATCC 51142 / BH68)</name>
    <name type="common">Cyanothece sp. (strain ATCC 51142)</name>
    <dbReference type="NCBI Taxonomy" id="43989"/>
    <lineage>
        <taxon>Bacteria</taxon>
        <taxon>Bacillati</taxon>
        <taxon>Cyanobacteriota</taxon>
        <taxon>Cyanophyceae</taxon>
        <taxon>Oscillatoriophycideae</taxon>
        <taxon>Chroococcales</taxon>
        <taxon>Aphanothecaceae</taxon>
        <taxon>Crocosphaera</taxon>
        <taxon>Crocosphaera subtropica</taxon>
    </lineage>
</organism>
<feature type="transmembrane region" description="Helical" evidence="6">
    <location>
        <begin position="293"/>
        <end position="312"/>
    </location>
</feature>
<feature type="transmembrane region" description="Helical" evidence="6">
    <location>
        <begin position="146"/>
        <end position="167"/>
    </location>
</feature>
<evidence type="ECO:0000256" key="2">
    <source>
        <dbReference type="ARBA" id="ARBA00022448"/>
    </source>
</evidence>